<gene>
    <name evidence="2" type="ORF">DI626_00875</name>
</gene>
<accession>A0A2W5C3W6</accession>
<dbReference type="GO" id="GO:0005886">
    <property type="term" value="C:plasma membrane"/>
    <property type="evidence" value="ECO:0007669"/>
    <property type="project" value="UniProtKB-SubCell"/>
</dbReference>
<proteinExistence type="inferred from homology"/>
<evidence type="ECO:0000313" key="3">
    <source>
        <dbReference type="Proteomes" id="UP000249557"/>
    </source>
</evidence>
<dbReference type="InterPro" id="IPR002696">
    <property type="entry name" value="Membr_insert_effic_factor_YidD"/>
</dbReference>
<keyword evidence="1" id="KW-0472">Membrane</keyword>
<dbReference type="HAMAP" id="MF_00386">
    <property type="entry name" value="UPF0161_YidD"/>
    <property type="match status" value="1"/>
</dbReference>
<comment type="caution">
    <text evidence="2">The sequence shown here is derived from an EMBL/GenBank/DDBJ whole genome shotgun (WGS) entry which is preliminary data.</text>
</comment>
<comment type="subcellular location">
    <subcellularLocation>
        <location evidence="1">Cell membrane</location>
        <topology evidence="1">Peripheral membrane protein</topology>
        <orientation evidence="1">Cytoplasmic side</orientation>
    </subcellularLocation>
</comment>
<reference evidence="2 3" key="1">
    <citation type="submission" date="2017-08" db="EMBL/GenBank/DDBJ databases">
        <title>Infants hospitalized years apart are colonized by the same room-sourced microbial strains.</title>
        <authorList>
            <person name="Brooks B."/>
            <person name="Olm M.R."/>
            <person name="Firek B.A."/>
            <person name="Baker R."/>
            <person name="Thomas B.C."/>
            <person name="Morowitz M.J."/>
            <person name="Banfield J.F."/>
        </authorList>
    </citation>
    <scope>NUCLEOTIDE SEQUENCE [LARGE SCALE GENOMIC DNA]</scope>
    <source>
        <strain evidence="2">S2_018_000_R2_104</strain>
    </source>
</reference>
<evidence type="ECO:0000313" key="2">
    <source>
        <dbReference type="EMBL" id="PZO88798.1"/>
    </source>
</evidence>
<comment type="function">
    <text evidence="1">Could be involved in insertion of integral membrane proteins into the membrane.</text>
</comment>
<dbReference type="AlphaFoldDB" id="A0A2W5C3W6"/>
<dbReference type="SMART" id="SM01234">
    <property type="entry name" value="Haemolytic"/>
    <property type="match status" value="1"/>
</dbReference>
<dbReference type="Proteomes" id="UP000249557">
    <property type="component" value="Unassembled WGS sequence"/>
</dbReference>
<keyword evidence="1" id="KW-1003">Cell membrane</keyword>
<evidence type="ECO:0000256" key="1">
    <source>
        <dbReference type="HAMAP-Rule" id="MF_00386"/>
    </source>
</evidence>
<comment type="similarity">
    <text evidence="1">Belongs to the UPF0161 family.</text>
</comment>
<dbReference type="EMBL" id="QFNK01000007">
    <property type="protein sequence ID" value="PZO88798.1"/>
    <property type="molecule type" value="Genomic_DNA"/>
</dbReference>
<dbReference type="PANTHER" id="PTHR33383">
    <property type="entry name" value="MEMBRANE PROTEIN INSERTION EFFICIENCY FACTOR-RELATED"/>
    <property type="match status" value="1"/>
</dbReference>
<dbReference type="Pfam" id="PF01809">
    <property type="entry name" value="YidD"/>
    <property type="match status" value="1"/>
</dbReference>
<name>A0A2W5C3W6_9BACT</name>
<protein>
    <recommendedName>
        <fullName evidence="1">Putative membrane protein insertion efficiency factor</fullName>
    </recommendedName>
</protein>
<dbReference type="PANTHER" id="PTHR33383:SF1">
    <property type="entry name" value="MEMBRANE PROTEIN INSERTION EFFICIENCY FACTOR-RELATED"/>
    <property type="match status" value="1"/>
</dbReference>
<dbReference type="NCBIfam" id="TIGR00278">
    <property type="entry name" value="membrane protein insertion efficiency factor YidD"/>
    <property type="match status" value="1"/>
</dbReference>
<sequence>MRWTRVPARGLALVIRAYGYAISPLLGAGKCRFHPSCSAYAAEAVERHGALKGSALALKRLLKCHPWHKTCQWDDPVPASIDWRGIIGYKRTRNTPR</sequence>
<organism evidence="2 3">
    <name type="scientific">Micavibrio aeruginosavorus</name>
    <dbReference type="NCBI Taxonomy" id="349221"/>
    <lineage>
        <taxon>Bacteria</taxon>
        <taxon>Pseudomonadati</taxon>
        <taxon>Bdellovibrionota</taxon>
        <taxon>Bdellovibrionia</taxon>
        <taxon>Bdellovibrionales</taxon>
        <taxon>Pseudobdellovibrionaceae</taxon>
        <taxon>Micavibrio</taxon>
    </lineage>
</organism>